<accession>A0A0G3BN60</accession>
<dbReference type="Gene3D" id="2.60.40.420">
    <property type="entry name" value="Cupredoxins - blue copper proteins"/>
    <property type="match status" value="1"/>
</dbReference>
<keyword evidence="5" id="KW-0732">Signal</keyword>
<dbReference type="GO" id="GO:0005507">
    <property type="term" value="F:copper ion binding"/>
    <property type="evidence" value="ECO:0007669"/>
    <property type="project" value="InterPro"/>
</dbReference>
<comment type="subcellular location">
    <subcellularLocation>
        <location evidence="1">Periplasm</location>
    </subcellularLocation>
</comment>
<feature type="chain" id="PRO_5005183787" evidence="5">
    <location>
        <begin position="22"/>
        <end position="171"/>
    </location>
</feature>
<organism evidence="7 8">
    <name type="scientific">Caldimonas brevitalea</name>
    <dbReference type="NCBI Taxonomy" id="413882"/>
    <lineage>
        <taxon>Bacteria</taxon>
        <taxon>Pseudomonadati</taxon>
        <taxon>Pseudomonadota</taxon>
        <taxon>Betaproteobacteria</taxon>
        <taxon>Burkholderiales</taxon>
        <taxon>Sphaerotilaceae</taxon>
        <taxon>Caldimonas</taxon>
    </lineage>
</organism>
<dbReference type="PROSITE" id="PS00079">
    <property type="entry name" value="MULTICOPPER_OXIDASE1"/>
    <property type="match status" value="1"/>
</dbReference>
<evidence type="ECO:0000256" key="1">
    <source>
        <dbReference type="ARBA" id="ARBA00004418"/>
    </source>
</evidence>
<evidence type="ECO:0000256" key="2">
    <source>
        <dbReference type="ARBA" id="ARBA00022723"/>
    </source>
</evidence>
<dbReference type="GO" id="GO:0009055">
    <property type="term" value="F:electron transfer activity"/>
    <property type="evidence" value="ECO:0007669"/>
    <property type="project" value="InterPro"/>
</dbReference>
<keyword evidence="4" id="KW-0186">Copper</keyword>
<dbReference type="STRING" id="413882.AAW51_2737"/>
<dbReference type="RefSeq" id="WP_053013548.1">
    <property type="nucleotide sequence ID" value="NZ_CP011371.1"/>
</dbReference>
<reference evidence="7 8" key="1">
    <citation type="submission" date="2015-05" db="EMBL/GenBank/DDBJ databases">
        <authorList>
            <person name="Tang B."/>
            <person name="Yu Y."/>
        </authorList>
    </citation>
    <scope>NUCLEOTIDE SEQUENCE [LARGE SCALE GENOMIC DNA]</scope>
    <source>
        <strain evidence="7 8">DSM 7029</strain>
    </source>
</reference>
<dbReference type="GO" id="GO:0042597">
    <property type="term" value="C:periplasmic space"/>
    <property type="evidence" value="ECO:0007669"/>
    <property type="project" value="UniProtKB-SubCell"/>
</dbReference>
<dbReference type="PATRIC" id="fig|413882.6.peg.2856"/>
<dbReference type="KEGG" id="pbh:AAW51_2737"/>
<keyword evidence="8" id="KW-1185">Reference proteome</keyword>
<sequence length="171" mass="18734">MRFHPIAATLALMLATTGAWAGGNHAGGHSGDQALKHAHAAGEKAQKDWGIAGDPKAVQRTIEIKMTDDMRFTPSQLRVRQGETVKFVIRNAGQLKHEMVIGTKRELDEHAASMAKFPEMEHEEPDEVHVDPGQTGELIWTFNRPGEFDFACLIAGHYQAGMVGKIKVAAR</sequence>
<evidence type="ECO:0000313" key="8">
    <source>
        <dbReference type="Proteomes" id="UP000035352"/>
    </source>
</evidence>
<keyword evidence="2" id="KW-0479">Metal-binding</keyword>
<dbReference type="CDD" id="cd04211">
    <property type="entry name" value="Cupredoxin_like_2"/>
    <property type="match status" value="1"/>
</dbReference>
<protein>
    <submittedName>
        <fullName evidence="7">Plastocyanin</fullName>
    </submittedName>
</protein>
<dbReference type="InterPro" id="IPR033138">
    <property type="entry name" value="Cu_oxidase_CS"/>
</dbReference>
<feature type="signal peptide" evidence="5">
    <location>
        <begin position="1"/>
        <end position="21"/>
    </location>
</feature>
<feature type="domain" description="Blue (type 1) copper" evidence="6">
    <location>
        <begin position="63"/>
        <end position="168"/>
    </location>
</feature>
<dbReference type="SUPFAM" id="SSF49503">
    <property type="entry name" value="Cupredoxins"/>
    <property type="match status" value="1"/>
</dbReference>
<evidence type="ECO:0000259" key="6">
    <source>
        <dbReference type="Pfam" id="PF00127"/>
    </source>
</evidence>
<dbReference type="Proteomes" id="UP000035352">
    <property type="component" value="Chromosome"/>
</dbReference>
<dbReference type="AlphaFoldDB" id="A0A0G3BN60"/>
<name>A0A0G3BN60_9BURK</name>
<dbReference type="PANTHER" id="PTHR38439:SF3">
    <property type="entry name" value="COPPER-RESISTANT CUPROPROTEIN COPI"/>
    <property type="match status" value="1"/>
</dbReference>
<dbReference type="InterPro" id="IPR008972">
    <property type="entry name" value="Cupredoxin"/>
</dbReference>
<evidence type="ECO:0000256" key="5">
    <source>
        <dbReference type="SAM" id="SignalP"/>
    </source>
</evidence>
<dbReference type="EMBL" id="CP011371">
    <property type="protein sequence ID" value="AKJ29428.1"/>
    <property type="molecule type" value="Genomic_DNA"/>
</dbReference>
<dbReference type="PANTHER" id="PTHR38439">
    <property type="entry name" value="AURACYANIN-B"/>
    <property type="match status" value="1"/>
</dbReference>
<evidence type="ECO:0000256" key="3">
    <source>
        <dbReference type="ARBA" id="ARBA00022764"/>
    </source>
</evidence>
<evidence type="ECO:0000313" key="7">
    <source>
        <dbReference type="EMBL" id="AKJ29428.1"/>
    </source>
</evidence>
<dbReference type="Pfam" id="PF00127">
    <property type="entry name" value="Copper-bind"/>
    <property type="match status" value="1"/>
</dbReference>
<proteinExistence type="predicted"/>
<dbReference type="InterPro" id="IPR000923">
    <property type="entry name" value="BlueCu_1"/>
</dbReference>
<gene>
    <name evidence="7" type="ORF">AAW51_2737</name>
</gene>
<keyword evidence="3" id="KW-0574">Periplasm</keyword>
<dbReference type="InterPro" id="IPR050845">
    <property type="entry name" value="Cu-binding_ET"/>
</dbReference>
<evidence type="ECO:0000256" key="4">
    <source>
        <dbReference type="ARBA" id="ARBA00023008"/>
    </source>
</evidence>